<evidence type="ECO:0000313" key="3">
    <source>
        <dbReference type="Proteomes" id="UP000823891"/>
    </source>
</evidence>
<protein>
    <submittedName>
        <fullName evidence="2">NTP transferase domain-containing protein</fullName>
    </submittedName>
</protein>
<comment type="caution">
    <text evidence="2">The sequence shown here is derived from an EMBL/GenBank/DDBJ whole genome shotgun (WGS) entry which is preliminary data.</text>
</comment>
<dbReference type="InterPro" id="IPR005835">
    <property type="entry name" value="NTP_transferase_dom"/>
</dbReference>
<evidence type="ECO:0000313" key="2">
    <source>
        <dbReference type="EMBL" id="HJC25594.1"/>
    </source>
</evidence>
<dbReference type="SUPFAM" id="SSF53448">
    <property type="entry name" value="Nucleotide-diphospho-sugar transferases"/>
    <property type="match status" value="1"/>
</dbReference>
<reference evidence="2" key="2">
    <citation type="submission" date="2021-04" db="EMBL/GenBank/DDBJ databases">
        <authorList>
            <person name="Gilroy R."/>
        </authorList>
    </citation>
    <scope>NUCLEOTIDE SEQUENCE</scope>
    <source>
        <strain evidence="2">USAMLcec2-132</strain>
    </source>
</reference>
<accession>A0A9D2NKX0</accession>
<name>A0A9D2NKX0_9FIRM</name>
<dbReference type="Gene3D" id="3.90.550.10">
    <property type="entry name" value="Spore Coat Polysaccharide Biosynthesis Protein SpsA, Chain A"/>
    <property type="match status" value="1"/>
</dbReference>
<dbReference type="InterPro" id="IPR029044">
    <property type="entry name" value="Nucleotide-diphossugar_trans"/>
</dbReference>
<dbReference type="Pfam" id="PF00483">
    <property type="entry name" value="NTP_transferase"/>
    <property type="match status" value="1"/>
</dbReference>
<dbReference type="PANTHER" id="PTHR47183">
    <property type="entry name" value="GLUCOSE-1-PHOSPHATE CYTIDYLYLTRANSFERASE-RELATED"/>
    <property type="match status" value="1"/>
</dbReference>
<evidence type="ECO:0000259" key="1">
    <source>
        <dbReference type="Pfam" id="PF00483"/>
    </source>
</evidence>
<gene>
    <name evidence="2" type="ORF">H9761_18185</name>
</gene>
<keyword evidence="2" id="KW-0808">Transferase</keyword>
<reference evidence="2" key="1">
    <citation type="journal article" date="2021" name="PeerJ">
        <title>Extensive microbial diversity within the chicken gut microbiome revealed by metagenomics and culture.</title>
        <authorList>
            <person name="Gilroy R."/>
            <person name="Ravi A."/>
            <person name="Getino M."/>
            <person name="Pursley I."/>
            <person name="Horton D.L."/>
            <person name="Alikhan N.F."/>
            <person name="Baker D."/>
            <person name="Gharbi K."/>
            <person name="Hall N."/>
            <person name="Watson M."/>
            <person name="Adriaenssens E.M."/>
            <person name="Foster-Nyarko E."/>
            <person name="Jarju S."/>
            <person name="Secka A."/>
            <person name="Antonio M."/>
            <person name="Oren A."/>
            <person name="Chaudhuri R.R."/>
            <person name="La Ragione R."/>
            <person name="Hildebrand F."/>
            <person name="Pallen M.J."/>
        </authorList>
    </citation>
    <scope>NUCLEOTIDE SEQUENCE</scope>
    <source>
        <strain evidence="2">USAMLcec2-132</strain>
    </source>
</reference>
<proteinExistence type="predicted"/>
<sequence>MKVIILAGGSRSTISDDREGIPKPMVEIGEKPLLWHIMKQYSHFGFHDFLICGGYKVNTIKNYFRDYYIYQSDITVNLATNHIEIHRKVTEDWKVTVMDTGLYATTGQRVSRTQKYIDDDMFLVTYGDCISNIDVDELVRFAERNDKLITMAVARPTGRNAVLAIGEDDVLESMNSTVARDESSWTNACTFVFRKKVFNYLNGNYELDKQLFPELSGKGQIAVYRHDGFWCPVETMRDKVDLESRWNAGMAPWKVWKE</sequence>
<feature type="domain" description="Nucleotidyl transferase" evidence="1">
    <location>
        <begin position="2"/>
        <end position="210"/>
    </location>
</feature>
<organism evidence="2 3">
    <name type="scientific">Candidatus Eisenbergiella merdavium</name>
    <dbReference type="NCBI Taxonomy" id="2838551"/>
    <lineage>
        <taxon>Bacteria</taxon>
        <taxon>Bacillati</taxon>
        <taxon>Bacillota</taxon>
        <taxon>Clostridia</taxon>
        <taxon>Lachnospirales</taxon>
        <taxon>Lachnospiraceae</taxon>
        <taxon>Eisenbergiella</taxon>
    </lineage>
</organism>
<dbReference type="PANTHER" id="PTHR47183:SF1">
    <property type="entry name" value="GLUCOSE-1-PHOSPHATE CYTIDYLYLTRANSFERASE"/>
    <property type="match status" value="1"/>
</dbReference>
<dbReference type="Proteomes" id="UP000823891">
    <property type="component" value="Unassembled WGS sequence"/>
</dbReference>
<dbReference type="AlphaFoldDB" id="A0A9D2NKX0"/>
<dbReference type="GO" id="GO:0047343">
    <property type="term" value="F:glucose-1-phosphate cytidylyltransferase activity"/>
    <property type="evidence" value="ECO:0007669"/>
    <property type="project" value="InterPro"/>
</dbReference>
<dbReference type="InterPro" id="IPR013446">
    <property type="entry name" value="G1P_cyt_trans-like"/>
</dbReference>
<dbReference type="EMBL" id="DWWS01000069">
    <property type="protein sequence ID" value="HJC25594.1"/>
    <property type="molecule type" value="Genomic_DNA"/>
</dbReference>